<proteinExistence type="predicted"/>
<evidence type="ECO:0000313" key="2">
    <source>
        <dbReference type="EMBL" id="KAJ2850451.1"/>
    </source>
</evidence>
<comment type="caution">
    <text evidence="2">The sequence shown here is derived from an EMBL/GenBank/DDBJ whole genome shotgun (WGS) entry which is preliminary data.</text>
</comment>
<protein>
    <submittedName>
        <fullName evidence="2">Uncharacterized protein</fullName>
    </submittedName>
</protein>
<gene>
    <name evidence="2" type="ORF">IWW36_001889</name>
</gene>
<keyword evidence="1" id="KW-0732">Signal</keyword>
<dbReference type="EMBL" id="JANBUW010000032">
    <property type="protein sequence ID" value="KAJ2850451.1"/>
    <property type="molecule type" value="Genomic_DNA"/>
</dbReference>
<sequence>MRTFTAIVFASSAVLAQEVGFSGGSDIASGSSAISNPNVNNGWQSDSSLFASEGSGASTFNNVVGSSFSSLNANTAFKDNLVNNPSITGVKGNSGWTANGDSNALGPVQNQLGAGVFRRSGDVVFADSHHQLNTQAGLVNPGFVAPQFVTPQFAPVYPGHHAVAAVSKRDGDVVFAENHHQVNTRPAEFVPAFAPLAWPAFVPQPVSFVEPSVRPVEVAVAEPVHRPVEVHVAEPVVAPVKAEQNGQKATIVQNQA</sequence>
<organism evidence="2 3">
    <name type="scientific">Coemansia brasiliensis</name>
    <dbReference type="NCBI Taxonomy" id="2650707"/>
    <lineage>
        <taxon>Eukaryota</taxon>
        <taxon>Fungi</taxon>
        <taxon>Fungi incertae sedis</taxon>
        <taxon>Zoopagomycota</taxon>
        <taxon>Kickxellomycotina</taxon>
        <taxon>Kickxellomycetes</taxon>
        <taxon>Kickxellales</taxon>
        <taxon>Kickxellaceae</taxon>
        <taxon>Coemansia</taxon>
    </lineage>
</organism>
<name>A0A9W8LZZ1_9FUNG</name>
<dbReference type="AlphaFoldDB" id="A0A9W8LZZ1"/>
<keyword evidence="3" id="KW-1185">Reference proteome</keyword>
<accession>A0A9W8LZZ1</accession>
<evidence type="ECO:0000313" key="3">
    <source>
        <dbReference type="Proteomes" id="UP001139887"/>
    </source>
</evidence>
<dbReference type="OrthoDB" id="5561444at2759"/>
<evidence type="ECO:0000256" key="1">
    <source>
        <dbReference type="SAM" id="SignalP"/>
    </source>
</evidence>
<dbReference type="Proteomes" id="UP001139887">
    <property type="component" value="Unassembled WGS sequence"/>
</dbReference>
<reference evidence="2" key="1">
    <citation type="submission" date="2022-07" db="EMBL/GenBank/DDBJ databases">
        <title>Phylogenomic reconstructions and comparative analyses of Kickxellomycotina fungi.</title>
        <authorList>
            <person name="Reynolds N.K."/>
            <person name="Stajich J.E."/>
            <person name="Barry K."/>
            <person name="Grigoriev I.V."/>
            <person name="Crous P."/>
            <person name="Smith M.E."/>
        </authorList>
    </citation>
    <scope>NUCLEOTIDE SEQUENCE</scope>
    <source>
        <strain evidence="2">NRRL 1566</strain>
    </source>
</reference>
<feature type="chain" id="PRO_5040867465" evidence="1">
    <location>
        <begin position="17"/>
        <end position="256"/>
    </location>
</feature>
<feature type="signal peptide" evidence="1">
    <location>
        <begin position="1"/>
        <end position="16"/>
    </location>
</feature>